<evidence type="ECO:0000259" key="6">
    <source>
        <dbReference type="Pfam" id="PF00892"/>
    </source>
</evidence>
<dbReference type="InterPro" id="IPR037185">
    <property type="entry name" value="EmrE-like"/>
</dbReference>
<evidence type="ECO:0000256" key="2">
    <source>
        <dbReference type="ARBA" id="ARBA00022692"/>
    </source>
</evidence>
<keyword evidence="4 5" id="KW-0472">Membrane</keyword>
<feature type="transmembrane region" description="Helical" evidence="5">
    <location>
        <begin position="166"/>
        <end position="186"/>
    </location>
</feature>
<feature type="transmembrane region" description="Helical" evidence="5">
    <location>
        <begin position="78"/>
        <end position="96"/>
    </location>
</feature>
<feature type="transmembrane region" description="Helical" evidence="5">
    <location>
        <begin position="45"/>
        <end position="66"/>
    </location>
</feature>
<evidence type="ECO:0000313" key="7">
    <source>
        <dbReference type="EMBL" id="CAA7267825.1"/>
    </source>
</evidence>
<evidence type="ECO:0000256" key="5">
    <source>
        <dbReference type="SAM" id="Phobius"/>
    </source>
</evidence>
<reference evidence="7 8" key="1">
    <citation type="submission" date="2020-01" db="EMBL/GenBank/DDBJ databases">
        <authorList>
            <person name="Gupta K D."/>
        </authorList>
    </citation>
    <scope>NUCLEOTIDE SEQUENCE [LARGE SCALE GENOMIC DNA]</scope>
</reference>
<feature type="transmembrane region" description="Helical" evidence="5">
    <location>
        <begin position="206"/>
        <end position="226"/>
    </location>
</feature>
<evidence type="ECO:0000313" key="8">
    <source>
        <dbReference type="Proteomes" id="UP000467700"/>
    </source>
</evidence>
<keyword evidence="8" id="KW-1185">Reference proteome</keyword>
<comment type="subcellular location">
    <subcellularLocation>
        <location evidence="1">Membrane</location>
        <topology evidence="1">Multi-pass membrane protein</topology>
    </subcellularLocation>
</comment>
<dbReference type="Proteomes" id="UP000467700">
    <property type="component" value="Unassembled WGS sequence"/>
</dbReference>
<evidence type="ECO:0000256" key="3">
    <source>
        <dbReference type="ARBA" id="ARBA00022989"/>
    </source>
</evidence>
<dbReference type="AlphaFoldDB" id="A0A8S0W2P8"/>
<feature type="transmembrane region" description="Helical" evidence="5">
    <location>
        <begin position="268"/>
        <end position="288"/>
    </location>
</feature>
<feature type="transmembrane region" description="Helical" evidence="5">
    <location>
        <begin position="238"/>
        <end position="256"/>
    </location>
</feature>
<evidence type="ECO:0000256" key="4">
    <source>
        <dbReference type="ARBA" id="ARBA00023136"/>
    </source>
</evidence>
<dbReference type="PANTHER" id="PTHR22911:SF6">
    <property type="entry name" value="SOLUTE CARRIER FAMILY 35 MEMBER G1"/>
    <property type="match status" value="1"/>
</dbReference>
<dbReference type="Pfam" id="PF00892">
    <property type="entry name" value="EamA"/>
    <property type="match status" value="2"/>
</dbReference>
<name>A0A8S0W2P8_CYCAE</name>
<dbReference type="SUPFAM" id="SSF103481">
    <property type="entry name" value="Multidrug resistance efflux transporter EmrE"/>
    <property type="match status" value="2"/>
</dbReference>
<protein>
    <recommendedName>
        <fullName evidence="6">EamA domain-containing protein</fullName>
    </recommendedName>
</protein>
<evidence type="ECO:0000256" key="1">
    <source>
        <dbReference type="ARBA" id="ARBA00004141"/>
    </source>
</evidence>
<dbReference type="OrthoDB" id="306876at2759"/>
<gene>
    <name evidence="7" type="ORF">AAE3_LOCUS10111</name>
</gene>
<proteinExistence type="predicted"/>
<dbReference type="EMBL" id="CACVBS010000063">
    <property type="protein sequence ID" value="CAA7267825.1"/>
    <property type="molecule type" value="Genomic_DNA"/>
</dbReference>
<feature type="domain" description="EamA" evidence="6">
    <location>
        <begin position="43"/>
        <end position="180"/>
    </location>
</feature>
<feature type="transmembrane region" description="Helical" evidence="5">
    <location>
        <begin position="323"/>
        <end position="341"/>
    </location>
</feature>
<sequence length="387" mass="41164">MASELKSKSSASAISTSQYPQVGKPGSVSVAFSEAKDVGRRNAGLLLVVASQAFFSMMTTTVKVLHGIDPPISTFQLVWVRSVITYACCLAYIYLAKIPNPLLGPKGVRLLLLCRGMGGFVAFFGSCSALRYLSLSDATVLTFLAPMTTAVAGSVFLEERFTVGEALAGVISLGGVVLIARPTAIFGSHDLPETSDPEGVTPAQRLLAVGAALIGVLGLTLTYTMIRAIGKRAHAMHTMMYFAMSSILCTSLSMLVSKTQFIMPSGEALTLLFMIGFFGFFGQILLTMGIQRETASRGTMAIYTLVVWAMIFERVVFHTVPTRLSVIGTLLIVCSAIYIALTKQKEPVASLSIIDTIPSVSTGGVMEEGLLSSSEDASKITNYGSTR</sequence>
<feature type="domain" description="EamA" evidence="6">
    <location>
        <begin position="210"/>
        <end position="339"/>
    </location>
</feature>
<keyword evidence="2 5" id="KW-0812">Transmembrane</keyword>
<dbReference type="PANTHER" id="PTHR22911">
    <property type="entry name" value="ACYL-MALONYL CONDENSING ENZYME-RELATED"/>
    <property type="match status" value="1"/>
</dbReference>
<comment type="caution">
    <text evidence="7">The sequence shown here is derived from an EMBL/GenBank/DDBJ whole genome shotgun (WGS) entry which is preliminary data.</text>
</comment>
<feature type="transmembrane region" description="Helical" evidence="5">
    <location>
        <begin position="300"/>
        <end position="317"/>
    </location>
</feature>
<keyword evidence="3 5" id="KW-1133">Transmembrane helix</keyword>
<dbReference type="GO" id="GO:0016020">
    <property type="term" value="C:membrane"/>
    <property type="evidence" value="ECO:0007669"/>
    <property type="project" value="UniProtKB-SubCell"/>
</dbReference>
<feature type="transmembrane region" description="Helical" evidence="5">
    <location>
        <begin position="108"/>
        <end position="132"/>
    </location>
</feature>
<feature type="transmembrane region" description="Helical" evidence="5">
    <location>
        <begin position="138"/>
        <end position="157"/>
    </location>
</feature>
<dbReference type="InterPro" id="IPR000620">
    <property type="entry name" value="EamA_dom"/>
</dbReference>
<accession>A0A8S0W2P8</accession>
<organism evidence="7 8">
    <name type="scientific">Cyclocybe aegerita</name>
    <name type="common">Black poplar mushroom</name>
    <name type="synonym">Agrocybe aegerita</name>
    <dbReference type="NCBI Taxonomy" id="1973307"/>
    <lineage>
        <taxon>Eukaryota</taxon>
        <taxon>Fungi</taxon>
        <taxon>Dikarya</taxon>
        <taxon>Basidiomycota</taxon>
        <taxon>Agaricomycotina</taxon>
        <taxon>Agaricomycetes</taxon>
        <taxon>Agaricomycetidae</taxon>
        <taxon>Agaricales</taxon>
        <taxon>Agaricineae</taxon>
        <taxon>Bolbitiaceae</taxon>
        <taxon>Cyclocybe</taxon>
    </lineage>
</organism>